<name>A0AAV7ERA9_ARIFI</name>
<evidence type="ECO:0000313" key="3">
    <source>
        <dbReference type="EMBL" id="KAG9451129.1"/>
    </source>
</evidence>
<dbReference type="GO" id="GO:0051764">
    <property type="term" value="P:actin crosslink formation"/>
    <property type="evidence" value="ECO:0007669"/>
    <property type="project" value="TreeGrafter"/>
</dbReference>
<evidence type="ECO:0000259" key="2">
    <source>
        <dbReference type="PROSITE" id="PS50021"/>
    </source>
</evidence>
<feature type="transmembrane region" description="Helical" evidence="1">
    <location>
        <begin position="905"/>
        <end position="926"/>
    </location>
</feature>
<dbReference type="Proteomes" id="UP000825729">
    <property type="component" value="Unassembled WGS sequence"/>
</dbReference>
<dbReference type="SUPFAM" id="SSF47576">
    <property type="entry name" value="Calponin-homology domain, CH-domain"/>
    <property type="match status" value="1"/>
</dbReference>
<dbReference type="Gene3D" id="1.10.418.10">
    <property type="entry name" value="Calponin-like domain"/>
    <property type="match status" value="1"/>
</dbReference>
<dbReference type="PANTHER" id="PTHR46756">
    <property type="entry name" value="TRANSGELIN"/>
    <property type="match status" value="1"/>
</dbReference>
<keyword evidence="4" id="KW-1185">Reference proteome</keyword>
<keyword evidence="1" id="KW-0472">Membrane</keyword>
<dbReference type="PROSITE" id="PS50021">
    <property type="entry name" value="CH"/>
    <property type="match status" value="1"/>
</dbReference>
<reference evidence="3 4" key="1">
    <citation type="submission" date="2021-07" db="EMBL/GenBank/DDBJ databases">
        <title>The Aristolochia fimbriata genome: insights into angiosperm evolution, floral development and chemical biosynthesis.</title>
        <authorList>
            <person name="Jiao Y."/>
        </authorList>
    </citation>
    <scope>NUCLEOTIDE SEQUENCE [LARGE SCALE GENOMIC DNA]</scope>
    <source>
        <strain evidence="3">IBCAS-2021</strain>
        <tissue evidence="3">Leaf</tissue>
    </source>
</reference>
<sequence length="969" mass="108209">MRRPDSPEVLRIGDMLPSSVESCFRELDDVFLQTQARIWLGEVLHARFDEEMAISDLLADGELLFQVSKAIWKKLLTEYGDIKYSKSYIYERNASGKCGGRYMPYSNVDAFLKICQILGLTGIDLFSPSDVVEKRDIRRVCMCIRSLSKKARLKHLNVPDFDVVTYTIAMPTDVVGGLRRSLERAQYSFSSPMSSKEVRRSIHGADHIRHCDFSSEESEEAESSFGLIEYQSPISVTSFDSATLSYGNSEDLPEQNPVEGTLGMGENLFLLDHSKEEKKDYILSCTYSPQSSPQCRINTNGSSYCMLRGSVDSTCSPDNPAEVCDHDYDYWETSVSSIGDSSMETEKKFLAGRKKNYGDQIYNSPVPWDESATSPTVRFDYLQEEYSRLSVDADSVDETGLSGFFEGSWNHTSNKTLLNGNDQLNTNEDCIRSDFSLSKLHKKEKIHLNLGVSGIKDFEDTAKENTHMEHELPHANSREIPQNKEQIKGYSMAGGTDVGDIRCNACKREPLPLVDDRCMEYDNVYHDGYSDQCGGVLDRLVGSFDFATDCNGEKSSMILKGNNIPGISTVSEPLQAVYPIQLHENFVSSKSNSLSVMNFDVSTAAEESNIKLNMTTKFSSRDCFCSSQIDSLPDDCQFFAHPSVLCSGEERMQEVCSVGCSHQDKVQVDFFMEYSGKHLVHTECNSHCSCQYNVKKDCSIHYSRQTEIEEVCHVDSLGENKMQEVSSLVNPSQNKTPEVRTVDCCDQGKINENCSVDCSVQDDLGDDCNAVPVVEDSKGLSKAKVEVPVYSKEDCLDVRGENYKDPGTPKEEGTESCCTPELVPFSLESDQPFLTSLMENVNDANDTTGEFKDCGQTFADDKHLVEHGAKRHENVQSTTGNMDEGKPGMHVIGKGRKNKESRKQFLKSFAGGLTLFGAAFFIFHISRRGGKVQMDRSVIPSCQKRQTREGLQKGKAAAVYPGEKLNFQD</sequence>
<dbReference type="InterPro" id="IPR036872">
    <property type="entry name" value="CH_dom_sf"/>
</dbReference>
<dbReference type="EMBL" id="JAINDJ010000004">
    <property type="protein sequence ID" value="KAG9451129.1"/>
    <property type="molecule type" value="Genomic_DNA"/>
</dbReference>
<accession>A0AAV7ERA9</accession>
<dbReference type="AlphaFoldDB" id="A0AAV7ERA9"/>
<dbReference type="PANTHER" id="PTHR46756:SF18">
    <property type="entry name" value="GAS2-LIKE PROTEIN PICKLED EGGS"/>
    <property type="match status" value="1"/>
</dbReference>
<organism evidence="3 4">
    <name type="scientific">Aristolochia fimbriata</name>
    <name type="common">White veined hardy Dutchman's pipe vine</name>
    <dbReference type="NCBI Taxonomy" id="158543"/>
    <lineage>
        <taxon>Eukaryota</taxon>
        <taxon>Viridiplantae</taxon>
        <taxon>Streptophyta</taxon>
        <taxon>Embryophyta</taxon>
        <taxon>Tracheophyta</taxon>
        <taxon>Spermatophyta</taxon>
        <taxon>Magnoliopsida</taxon>
        <taxon>Magnoliidae</taxon>
        <taxon>Piperales</taxon>
        <taxon>Aristolochiaceae</taxon>
        <taxon>Aristolochia</taxon>
    </lineage>
</organism>
<keyword evidence="1" id="KW-1133">Transmembrane helix</keyword>
<evidence type="ECO:0000313" key="4">
    <source>
        <dbReference type="Proteomes" id="UP000825729"/>
    </source>
</evidence>
<dbReference type="CDD" id="cd00014">
    <property type="entry name" value="CH_SF"/>
    <property type="match status" value="1"/>
</dbReference>
<feature type="domain" description="Calponin-homology (CH)" evidence="2">
    <location>
        <begin position="30"/>
        <end position="152"/>
    </location>
</feature>
<evidence type="ECO:0000256" key="1">
    <source>
        <dbReference type="SAM" id="Phobius"/>
    </source>
</evidence>
<protein>
    <recommendedName>
        <fullName evidence="2">Calponin-homology (CH) domain-containing protein</fullName>
    </recommendedName>
</protein>
<keyword evidence="1" id="KW-0812">Transmembrane</keyword>
<dbReference type="GO" id="GO:0008093">
    <property type="term" value="F:cytoskeletal anchor activity"/>
    <property type="evidence" value="ECO:0007669"/>
    <property type="project" value="TreeGrafter"/>
</dbReference>
<gene>
    <name evidence="3" type="ORF">H6P81_011094</name>
</gene>
<dbReference type="GO" id="GO:0005884">
    <property type="term" value="C:actin filament"/>
    <property type="evidence" value="ECO:0007669"/>
    <property type="project" value="TreeGrafter"/>
</dbReference>
<dbReference type="GO" id="GO:0051015">
    <property type="term" value="F:actin filament binding"/>
    <property type="evidence" value="ECO:0007669"/>
    <property type="project" value="TreeGrafter"/>
</dbReference>
<comment type="caution">
    <text evidence="3">The sequence shown here is derived from an EMBL/GenBank/DDBJ whole genome shotgun (WGS) entry which is preliminary data.</text>
</comment>
<proteinExistence type="predicted"/>
<dbReference type="InterPro" id="IPR001715">
    <property type="entry name" value="CH_dom"/>
</dbReference>